<comment type="catalytic activity">
    <reaction evidence="8">
        <text>L-seryl-[protein] + ATP = O-phospho-L-seryl-[protein] + ADP + H(+)</text>
        <dbReference type="Rhea" id="RHEA:17989"/>
        <dbReference type="Rhea" id="RHEA-COMP:9863"/>
        <dbReference type="Rhea" id="RHEA-COMP:11604"/>
        <dbReference type="ChEBI" id="CHEBI:15378"/>
        <dbReference type="ChEBI" id="CHEBI:29999"/>
        <dbReference type="ChEBI" id="CHEBI:30616"/>
        <dbReference type="ChEBI" id="CHEBI:83421"/>
        <dbReference type="ChEBI" id="CHEBI:456216"/>
        <dbReference type="EC" id="2.7.11.1"/>
    </reaction>
</comment>
<dbReference type="CDD" id="cd14014">
    <property type="entry name" value="STKc_PknB_like"/>
    <property type="match status" value="1"/>
</dbReference>
<evidence type="ECO:0000256" key="7">
    <source>
        <dbReference type="ARBA" id="ARBA00047899"/>
    </source>
</evidence>
<organism evidence="11 12">
    <name type="scientific">Nocardia wallacei</name>
    <dbReference type="NCBI Taxonomy" id="480035"/>
    <lineage>
        <taxon>Bacteria</taxon>
        <taxon>Bacillati</taxon>
        <taxon>Actinomycetota</taxon>
        <taxon>Actinomycetes</taxon>
        <taxon>Mycobacteriales</taxon>
        <taxon>Nocardiaceae</taxon>
        <taxon>Nocardia</taxon>
    </lineage>
</organism>
<dbReference type="InterPro" id="IPR008271">
    <property type="entry name" value="Ser/Thr_kinase_AS"/>
</dbReference>
<keyword evidence="9" id="KW-0812">Transmembrane</keyword>
<keyword evidence="4" id="KW-0547">Nucleotide-binding</keyword>
<keyword evidence="12" id="KW-1185">Reference proteome</keyword>
<evidence type="ECO:0000313" key="11">
    <source>
        <dbReference type="EMBL" id="BCK55409.1"/>
    </source>
</evidence>
<dbReference type="PANTHER" id="PTHR43289:SF6">
    <property type="entry name" value="SERINE_THREONINE-PROTEIN KINASE NEKL-3"/>
    <property type="match status" value="1"/>
</dbReference>
<dbReference type="FunFam" id="3.30.200.20:FF:000035">
    <property type="entry name" value="Serine/threonine protein kinase Stk1"/>
    <property type="match status" value="1"/>
</dbReference>
<dbReference type="PROSITE" id="PS00108">
    <property type="entry name" value="PROTEIN_KINASE_ST"/>
    <property type="match status" value="1"/>
</dbReference>
<evidence type="ECO:0000259" key="10">
    <source>
        <dbReference type="PROSITE" id="PS50011"/>
    </source>
</evidence>
<dbReference type="SMART" id="SM00220">
    <property type="entry name" value="S_TKc"/>
    <property type="match status" value="1"/>
</dbReference>
<feature type="transmembrane region" description="Helical" evidence="9">
    <location>
        <begin position="291"/>
        <end position="311"/>
    </location>
</feature>
<dbReference type="GeneID" id="80347725"/>
<evidence type="ECO:0000256" key="6">
    <source>
        <dbReference type="ARBA" id="ARBA00022840"/>
    </source>
</evidence>
<feature type="domain" description="Protein kinase" evidence="10">
    <location>
        <begin position="12"/>
        <end position="284"/>
    </location>
</feature>
<dbReference type="GO" id="GO:0005524">
    <property type="term" value="F:ATP binding"/>
    <property type="evidence" value="ECO:0007669"/>
    <property type="project" value="UniProtKB-KW"/>
</dbReference>
<dbReference type="RefSeq" id="WP_187688526.1">
    <property type="nucleotide sequence ID" value="NZ_AP023396.1"/>
</dbReference>
<dbReference type="Proteomes" id="UP000516173">
    <property type="component" value="Chromosome"/>
</dbReference>
<dbReference type="PROSITE" id="PS50011">
    <property type="entry name" value="PROTEIN_KINASE_DOM"/>
    <property type="match status" value="1"/>
</dbReference>
<evidence type="ECO:0000256" key="8">
    <source>
        <dbReference type="ARBA" id="ARBA00048679"/>
    </source>
</evidence>
<keyword evidence="6" id="KW-0067">ATP-binding</keyword>
<name>A0A7G1KNF3_9NOCA</name>
<evidence type="ECO:0000256" key="3">
    <source>
        <dbReference type="ARBA" id="ARBA00022679"/>
    </source>
</evidence>
<dbReference type="Pfam" id="PF00069">
    <property type="entry name" value="Pkinase"/>
    <property type="match status" value="1"/>
</dbReference>
<dbReference type="GO" id="GO:0045717">
    <property type="term" value="P:negative regulation of fatty acid biosynthetic process"/>
    <property type="evidence" value="ECO:0007669"/>
    <property type="project" value="UniProtKB-ARBA"/>
</dbReference>
<dbReference type="Gene3D" id="1.10.510.10">
    <property type="entry name" value="Transferase(Phosphotransferase) domain 1"/>
    <property type="match status" value="1"/>
</dbReference>
<gene>
    <name evidence="11" type="ORF">NWFMUON74_31810</name>
</gene>
<keyword evidence="3" id="KW-0808">Transferase</keyword>
<sequence>MDVAEHASFAGYRIERELGSGGMGTVYLAQHPRLPRKDAVKVLAESHADDAAFRARFLREAELAAGLQHPNLVAIRDRGEDEGRLWIAMQYVDGGDLGELIRRGPAVLDVARAVHILSEAAEGLDEIHRAGLLHRDVKPANILIAEQPGGADRVLVTDFGIARPADDSTTLAGPGGLSATLAYAAPEQLRGEPVDRRADIYALGCTLYQMLTGSVPFPRHSPGSVMYAHLHEPPPRPSERNPRVPAAFDAVVAKAMAKKPGDRFATCGELAAAARAAASGHGSAGWRPGRIGVLAGVAALVVVVAAVVYGLRDSESTGPARADHRPVTGTIEPSQWGAYAYIPQTFPDLLPPSPYGVGYQELTSCTPILAGGEVGDLDAAVPVGHLLCLGNLDPALQVDVTCNADRSPIAPNRTFAAVEGDEAWSRPTGTGHLFWGTENFTGSPAMRLNRPAVGVLDVYFDDPDRNFCRVHVLGDVTTGAELRRLWWPEVPL</sequence>
<dbReference type="PANTHER" id="PTHR43289">
    <property type="entry name" value="MITOGEN-ACTIVATED PROTEIN KINASE KINASE KINASE 20-RELATED"/>
    <property type="match status" value="1"/>
</dbReference>
<dbReference type="KEGG" id="nwl:NWFMUON74_31810"/>
<keyword evidence="9" id="KW-0472">Membrane</keyword>
<dbReference type="InterPro" id="IPR000719">
    <property type="entry name" value="Prot_kinase_dom"/>
</dbReference>
<keyword evidence="2" id="KW-0723">Serine/threonine-protein kinase</keyword>
<proteinExistence type="predicted"/>
<dbReference type="EC" id="2.7.11.1" evidence="1"/>
<dbReference type="GO" id="GO:0004674">
    <property type="term" value="F:protein serine/threonine kinase activity"/>
    <property type="evidence" value="ECO:0007669"/>
    <property type="project" value="UniProtKB-KW"/>
</dbReference>
<reference evidence="11 12" key="1">
    <citation type="submission" date="2020-08" db="EMBL/GenBank/DDBJ databases">
        <title>Genome Sequencing of Nocardia wallacei strain FMUON74 and assembly.</title>
        <authorList>
            <person name="Toyokawa M."/>
            <person name="Uesaka K."/>
        </authorList>
    </citation>
    <scope>NUCLEOTIDE SEQUENCE [LARGE SCALE GENOMIC DNA]</scope>
    <source>
        <strain evidence="11 12">FMUON74</strain>
    </source>
</reference>
<dbReference type="Gene3D" id="3.30.200.20">
    <property type="entry name" value="Phosphorylase Kinase, domain 1"/>
    <property type="match status" value="1"/>
</dbReference>
<evidence type="ECO:0000256" key="1">
    <source>
        <dbReference type="ARBA" id="ARBA00012513"/>
    </source>
</evidence>
<dbReference type="SUPFAM" id="SSF56112">
    <property type="entry name" value="Protein kinase-like (PK-like)"/>
    <property type="match status" value="1"/>
</dbReference>
<evidence type="ECO:0000256" key="4">
    <source>
        <dbReference type="ARBA" id="ARBA00022741"/>
    </source>
</evidence>
<evidence type="ECO:0000256" key="2">
    <source>
        <dbReference type="ARBA" id="ARBA00022527"/>
    </source>
</evidence>
<dbReference type="InterPro" id="IPR011009">
    <property type="entry name" value="Kinase-like_dom_sf"/>
</dbReference>
<dbReference type="AlphaFoldDB" id="A0A7G1KNF3"/>
<protein>
    <recommendedName>
        <fullName evidence="1">non-specific serine/threonine protein kinase</fullName>
        <ecNumber evidence="1">2.7.11.1</ecNumber>
    </recommendedName>
</protein>
<evidence type="ECO:0000256" key="9">
    <source>
        <dbReference type="SAM" id="Phobius"/>
    </source>
</evidence>
<dbReference type="EMBL" id="AP023396">
    <property type="protein sequence ID" value="BCK55409.1"/>
    <property type="molecule type" value="Genomic_DNA"/>
</dbReference>
<evidence type="ECO:0000256" key="5">
    <source>
        <dbReference type="ARBA" id="ARBA00022777"/>
    </source>
</evidence>
<accession>A0A7G1KNF3</accession>
<keyword evidence="5" id="KW-0418">Kinase</keyword>
<comment type="catalytic activity">
    <reaction evidence="7">
        <text>L-threonyl-[protein] + ATP = O-phospho-L-threonyl-[protein] + ADP + H(+)</text>
        <dbReference type="Rhea" id="RHEA:46608"/>
        <dbReference type="Rhea" id="RHEA-COMP:11060"/>
        <dbReference type="Rhea" id="RHEA-COMP:11605"/>
        <dbReference type="ChEBI" id="CHEBI:15378"/>
        <dbReference type="ChEBI" id="CHEBI:30013"/>
        <dbReference type="ChEBI" id="CHEBI:30616"/>
        <dbReference type="ChEBI" id="CHEBI:61977"/>
        <dbReference type="ChEBI" id="CHEBI:456216"/>
        <dbReference type="EC" id="2.7.11.1"/>
    </reaction>
</comment>
<dbReference type="FunFam" id="1.10.510.10:FF:000021">
    <property type="entry name" value="Serine/threonine protein kinase"/>
    <property type="match status" value="1"/>
</dbReference>
<evidence type="ECO:0000313" key="12">
    <source>
        <dbReference type="Proteomes" id="UP000516173"/>
    </source>
</evidence>
<keyword evidence="9" id="KW-1133">Transmembrane helix</keyword>